<dbReference type="AlphaFoldDB" id="A0A314KW79"/>
<evidence type="ECO:0000313" key="2">
    <source>
        <dbReference type="EMBL" id="OIT33277.1"/>
    </source>
</evidence>
<gene>
    <name evidence="2" type="ORF">A4A49_21072</name>
</gene>
<name>A0A314KW79_NICAT</name>
<dbReference type="Proteomes" id="UP000187609">
    <property type="component" value="Unassembled WGS sequence"/>
</dbReference>
<proteinExistence type="predicted"/>
<feature type="region of interest" description="Disordered" evidence="1">
    <location>
        <begin position="92"/>
        <end position="126"/>
    </location>
</feature>
<evidence type="ECO:0000313" key="3">
    <source>
        <dbReference type="Proteomes" id="UP000187609"/>
    </source>
</evidence>
<comment type="caution">
    <text evidence="2">The sequence shown here is derived from an EMBL/GenBank/DDBJ whole genome shotgun (WGS) entry which is preliminary data.</text>
</comment>
<protein>
    <submittedName>
        <fullName evidence="2">Uncharacterized protein</fullName>
    </submittedName>
</protein>
<feature type="compositionally biased region" description="Polar residues" evidence="1">
    <location>
        <begin position="92"/>
        <end position="125"/>
    </location>
</feature>
<dbReference type="Gramene" id="OIT33277">
    <property type="protein sequence ID" value="OIT33277"/>
    <property type="gene ID" value="A4A49_21072"/>
</dbReference>
<dbReference type="EMBL" id="MJEQ01000910">
    <property type="protein sequence ID" value="OIT33277.1"/>
    <property type="molecule type" value="Genomic_DNA"/>
</dbReference>
<sequence>MLVSSGDRAVVHKKFSKVSTGNDPGFASVSAASTSVNPYSVSSGDGAVVHKKLSKVSTGNDADGCVVAAAESNSCPNSQVCTQRKQQQIKLSKENGSTRVHQQQLPDVFQSKSSKTSSRLDTPTVTGAARIIPSRYMTPQSLHCHCPTNNPGGTSQSF</sequence>
<evidence type="ECO:0000256" key="1">
    <source>
        <dbReference type="SAM" id="MobiDB-lite"/>
    </source>
</evidence>
<keyword evidence="3" id="KW-1185">Reference proteome</keyword>
<organism evidence="2 3">
    <name type="scientific">Nicotiana attenuata</name>
    <name type="common">Coyote tobacco</name>
    <dbReference type="NCBI Taxonomy" id="49451"/>
    <lineage>
        <taxon>Eukaryota</taxon>
        <taxon>Viridiplantae</taxon>
        <taxon>Streptophyta</taxon>
        <taxon>Embryophyta</taxon>
        <taxon>Tracheophyta</taxon>
        <taxon>Spermatophyta</taxon>
        <taxon>Magnoliopsida</taxon>
        <taxon>eudicotyledons</taxon>
        <taxon>Gunneridae</taxon>
        <taxon>Pentapetalae</taxon>
        <taxon>asterids</taxon>
        <taxon>lamiids</taxon>
        <taxon>Solanales</taxon>
        <taxon>Solanaceae</taxon>
        <taxon>Nicotianoideae</taxon>
        <taxon>Nicotianeae</taxon>
        <taxon>Nicotiana</taxon>
    </lineage>
</organism>
<reference evidence="2" key="1">
    <citation type="submission" date="2016-11" db="EMBL/GenBank/DDBJ databases">
        <title>The genome of Nicotiana attenuata.</title>
        <authorList>
            <person name="Xu S."/>
            <person name="Brockmoeller T."/>
            <person name="Gaquerel E."/>
            <person name="Navarro A."/>
            <person name="Kuhl H."/>
            <person name="Gase K."/>
            <person name="Ling Z."/>
            <person name="Zhou W."/>
            <person name="Kreitzer C."/>
            <person name="Stanke M."/>
            <person name="Tang H."/>
            <person name="Lyons E."/>
            <person name="Pandey P."/>
            <person name="Pandey S.P."/>
            <person name="Timmermann B."/>
            <person name="Baldwin I.T."/>
        </authorList>
    </citation>
    <scope>NUCLEOTIDE SEQUENCE [LARGE SCALE GENOMIC DNA]</scope>
    <source>
        <strain evidence="2">UT</strain>
    </source>
</reference>
<accession>A0A314KW79</accession>